<evidence type="ECO:0000313" key="1">
    <source>
        <dbReference type="EMBL" id="GAA0163903.1"/>
    </source>
</evidence>
<organism evidence="1 2">
    <name type="scientific">Lithospermum erythrorhizon</name>
    <name type="common">Purple gromwell</name>
    <name type="synonym">Lithospermum officinale var. erythrorhizon</name>
    <dbReference type="NCBI Taxonomy" id="34254"/>
    <lineage>
        <taxon>Eukaryota</taxon>
        <taxon>Viridiplantae</taxon>
        <taxon>Streptophyta</taxon>
        <taxon>Embryophyta</taxon>
        <taxon>Tracheophyta</taxon>
        <taxon>Spermatophyta</taxon>
        <taxon>Magnoliopsida</taxon>
        <taxon>eudicotyledons</taxon>
        <taxon>Gunneridae</taxon>
        <taxon>Pentapetalae</taxon>
        <taxon>asterids</taxon>
        <taxon>lamiids</taxon>
        <taxon>Boraginales</taxon>
        <taxon>Boraginaceae</taxon>
        <taxon>Boraginoideae</taxon>
        <taxon>Lithospermeae</taxon>
        <taxon>Lithospermum</taxon>
    </lineage>
</organism>
<dbReference type="PANTHER" id="PTHR35317:SF35">
    <property type="entry name" value="DUF4219 DOMAIN-CONTAINING PROTEIN"/>
    <property type="match status" value="1"/>
</dbReference>
<name>A0AAV3QL88_LITER</name>
<protein>
    <recommendedName>
        <fullName evidence="3">Gag-pol polyprotein</fullName>
    </recommendedName>
</protein>
<dbReference type="Pfam" id="PF14223">
    <property type="entry name" value="Retrotran_gag_2"/>
    <property type="match status" value="1"/>
</dbReference>
<accession>A0AAV3QL88</accession>
<dbReference type="Proteomes" id="UP001454036">
    <property type="component" value="Unassembled WGS sequence"/>
</dbReference>
<evidence type="ECO:0008006" key="3">
    <source>
        <dbReference type="Google" id="ProtNLM"/>
    </source>
</evidence>
<evidence type="ECO:0000313" key="2">
    <source>
        <dbReference type="Proteomes" id="UP001454036"/>
    </source>
</evidence>
<dbReference type="AlphaFoldDB" id="A0AAV3QL88"/>
<proteinExistence type="predicted"/>
<comment type="caution">
    <text evidence="1">The sequence shown here is derived from an EMBL/GenBank/DDBJ whole genome shotgun (WGS) entry which is preliminary data.</text>
</comment>
<keyword evidence="2" id="KW-1185">Reference proteome</keyword>
<reference evidence="1 2" key="1">
    <citation type="submission" date="2024-01" db="EMBL/GenBank/DDBJ databases">
        <title>The complete chloroplast genome sequence of Lithospermum erythrorhizon: insights into the phylogenetic relationship among Boraginaceae species and the maternal lineages of purple gromwells.</title>
        <authorList>
            <person name="Okada T."/>
            <person name="Watanabe K."/>
        </authorList>
    </citation>
    <scope>NUCLEOTIDE SEQUENCE [LARGE SCALE GENOMIC DNA]</scope>
</reference>
<sequence>MKSFKEGGSITRPPHLDGSNYSYWKAKMNSFLRSIDTKAWKIECTRWTRPTPTNNNVSTVKLEADWTKEEEKVALANNKALNVIFNVVDINVFKLINTCTVVKVAWETLEMAYEGTQKVRMSRLQQLTTHFKTLKWRRMNLLPQITTRLRILIMSPFH</sequence>
<dbReference type="EMBL" id="BAABME010004889">
    <property type="protein sequence ID" value="GAA0163903.1"/>
    <property type="molecule type" value="Genomic_DNA"/>
</dbReference>
<dbReference type="PANTHER" id="PTHR35317">
    <property type="entry name" value="OS04G0629600 PROTEIN"/>
    <property type="match status" value="1"/>
</dbReference>
<gene>
    <name evidence="1" type="ORF">LIER_19663</name>
</gene>